<dbReference type="PANTHER" id="PTHR43701">
    <property type="entry name" value="MEMBRANE TRANSPORTER PROTEIN MJ0441-RELATED"/>
    <property type="match status" value="1"/>
</dbReference>
<gene>
    <name evidence="7" type="ORF">DVT68_01640</name>
</gene>
<evidence type="ECO:0000256" key="5">
    <source>
        <dbReference type="ARBA" id="ARBA00023136"/>
    </source>
</evidence>
<comment type="subcellular location">
    <subcellularLocation>
        <location evidence="6">Cell membrane</location>
        <topology evidence="6">Multi-pass membrane protein</topology>
    </subcellularLocation>
    <subcellularLocation>
        <location evidence="1">Membrane</location>
        <topology evidence="1">Multi-pass membrane protein</topology>
    </subcellularLocation>
</comment>
<feature type="transmembrane region" description="Helical" evidence="6">
    <location>
        <begin position="30"/>
        <end position="52"/>
    </location>
</feature>
<comment type="similarity">
    <text evidence="2 6">Belongs to the 4-toluene sulfonate uptake permease (TSUP) (TC 2.A.102) family.</text>
</comment>
<dbReference type="GO" id="GO:0005886">
    <property type="term" value="C:plasma membrane"/>
    <property type="evidence" value="ECO:0007669"/>
    <property type="project" value="UniProtKB-SubCell"/>
</dbReference>
<evidence type="ECO:0000256" key="1">
    <source>
        <dbReference type="ARBA" id="ARBA00004141"/>
    </source>
</evidence>
<dbReference type="InterPro" id="IPR051598">
    <property type="entry name" value="TSUP/Inactive_protease-like"/>
</dbReference>
<protein>
    <recommendedName>
        <fullName evidence="6">Probable membrane transporter protein</fullName>
    </recommendedName>
</protein>
<dbReference type="Proteomes" id="UP000254711">
    <property type="component" value="Unassembled WGS sequence"/>
</dbReference>
<evidence type="ECO:0000256" key="3">
    <source>
        <dbReference type="ARBA" id="ARBA00022692"/>
    </source>
</evidence>
<keyword evidence="5 6" id="KW-0472">Membrane</keyword>
<dbReference type="Pfam" id="PF01925">
    <property type="entry name" value="TauE"/>
    <property type="match status" value="1"/>
</dbReference>
<feature type="transmembrane region" description="Helical" evidence="6">
    <location>
        <begin position="200"/>
        <end position="218"/>
    </location>
</feature>
<evidence type="ECO:0000313" key="7">
    <source>
        <dbReference type="EMBL" id="RDI99581.1"/>
    </source>
</evidence>
<proteinExistence type="inferred from homology"/>
<dbReference type="InterPro" id="IPR002781">
    <property type="entry name" value="TM_pro_TauE-like"/>
</dbReference>
<evidence type="ECO:0000313" key="8">
    <source>
        <dbReference type="Proteomes" id="UP000254711"/>
    </source>
</evidence>
<feature type="transmembrane region" description="Helical" evidence="6">
    <location>
        <begin position="73"/>
        <end position="92"/>
    </location>
</feature>
<accession>A0A370KAA9</accession>
<name>A0A370KAA9_9GAMM</name>
<keyword evidence="3 6" id="KW-0812">Transmembrane</keyword>
<dbReference type="PANTHER" id="PTHR43701:SF12">
    <property type="entry name" value="MEMBRANE TRANSPORTER PROTEIN YTNM-RELATED"/>
    <property type="match status" value="1"/>
</dbReference>
<sequence>MPTDFLASALVGALAQLVDGALGMAYGVTSAALLLALGVPPALASASVHYAETFTCGASGFSHLLAGNVLKKLFWSLVIPGAVGATLGAYVVTHLPAGAMKMVLTPYLIGMGLFLLLRPTRRQHLHDETPRITGPLGLVAGFADAVAGGGWSALNVTTLVARGVRPRMVIGTVHLAKCLVSAVASITFFLQVGLPHSGSVLGLIAGGVVAAPFSALLARRMPPRVATVLAALAVLAIGLNNVAHLIFTH</sequence>
<keyword evidence="4 6" id="KW-1133">Transmembrane helix</keyword>
<keyword evidence="8" id="KW-1185">Reference proteome</keyword>
<evidence type="ECO:0000256" key="4">
    <source>
        <dbReference type="ARBA" id="ARBA00022989"/>
    </source>
</evidence>
<feature type="transmembrane region" description="Helical" evidence="6">
    <location>
        <begin position="98"/>
        <end position="117"/>
    </location>
</feature>
<dbReference type="OrthoDB" id="45564at2"/>
<organism evidence="7 8">
    <name type="scientific">Dyella solisilvae</name>
    <dbReference type="NCBI Taxonomy" id="1920168"/>
    <lineage>
        <taxon>Bacteria</taxon>
        <taxon>Pseudomonadati</taxon>
        <taxon>Pseudomonadota</taxon>
        <taxon>Gammaproteobacteria</taxon>
        <taxon>Lysobacterales</taxon>
        <taxon>Rhodanobacteraceae</taxon>
        <taxon>Dyella</taxon>
    </lineage>
</organism>
<reference evidence="7 8" key="1">
    <citation type="submission" date="2018-07" db="EMBL/GenBank/DDBJ databases">
        <title>Dyella solisilvae sp. nov., isolated from the pine and broad-leaved mixed forest soil.</title>
        <authorList>
            <person name="Gao Z."/>
            <person name="Qiu L."/>
        </authorList>
    </citation>
    <scope>NUCLEOTIDE SEQUENCE [LARGE SCALE GENOMIC DNA]</scope>
    <source>
        <strain evidence="7 8">DHG54</strain>
    </source>
</reference>
<feature type="transmembrane region" description="Helical" evidence="6">
    <location>
        <begin position="175"/>
        <end position="194"/>
    </location>
</feature>
<evidence type="ECO:0000256" key="6">
    <source>
        <dbReference type="RuleBase" id="RU363041"/>
    </source>
</evidence>
<dbReference type="EMBL" id="QQSY01000001">
    <property type="protein sequence ID" value="RDI99581.1"/>
    <property type="molecule type" value="Genomic_DNA"/>
</dbReference>
<feature type="transmembrane region" description="Helical" evidence="6">
    <location>
        <begin position="225"/>
        <end position="247"/>
    </location>
</feature>
<dbReference type="RefSeq" id="WP_114823323.1">
    <property type="nucleotide sequence ID" value="NZ_QQSY01000001.1"/>
</dbReference>
<comment type="caution">
    <text evidence="7">The sequence shown here is derived from an EMBL/GenBank/DDBJ whole genome shotgun (WGS) entry which is preliminary data.</text>
</comment>
<evidence type="ECO:0000256" key="2">
    <source>
        <dbReference type="ARBA" id="ARBA00009142"/>
    </source>
</evidence>
<dbReference type="AlphaFoldDB" id="A0A370KAA9"/>
<keyword evidence="6" id="KW-1003">Cell membrane</keyword>